<gene>
    <name evidence="2" type="ORF">CLIB1423_11S03290</name>
</gene>
<feature type="region of interest" description="Disordered" evidence="1">
    <location>
        <begin position="1"/>
        <end position="162"/>
    </location>
</feature>
<dbReference type="Pfam" id="PF08297">
    <property type="entry name" value="U3_snoRNA_assoc"/>
    <property type="match status" value="1"/>
</dbReference>
<feature type="compositionally biased region" description="Acidic residues" evidence="1">
    <location>
        <begin position="48"/>
        <end position="73"/>
    </location>
</feature>
<dbReference type="GO" id="GO:0006364">
    <property type="term" value="P:rRNA processing"/>
    <property type="evidence" value="ECO:0007669"/>
    <property type="project" value="InterPro"/>
</dbReference>
<feature type="compositionally biased region" description="Acidic residues" evidence="1">
    <location>
        <begin position="128"/>
        <end position="154"/>
    </location>
</feature>
<dbReference type="GO" id="GO:0030515">
    <property type="term" value="F:snoRNA binding"/>
    <property type="evidence" value="ECO:0007669"/>
    <property type="project" value="InterPro"/>
</dbReference>
<keyword evidence="3" id="KW-1185">Reference proteome</keyword>
<dbReference type="EMBL" id="CAKXYY010000011">
    <property type="protein sequence ID" value="CAH2353595.1"/>
    <property type="molecule type" value="Genomic_DNA"/>
</dbReference>
<reference evidence="2" key="1">
    <citation type="submission" date="2022-03" db="EMBL/GenBank/DDBJ databases">
        <authorList>
            <person name="Legras J.-L."/>
            <person name="Devillers H."/>
            <person name="Grondin C."/>
        </authorList>
    </citation>
    <scope>NUCLEOTIDE SEQUENCE</scope>
    <source>
        <strain evidence="2">CLIB 1423</strain>
    </source>
</reference>
<evidence type="ECO:0000313" key="3">
    <source>
        <dbReference type="Proteomes" id="UP000837801"/>
    </source>
</evidence>
<accession>A0A9P0QS49</accession>
<dbReference type="Proteomes" id="UP000837801">
    <property type="component" value="Unassembled WGS sequence"/>
</dbReference>
<sequence>MVVTRSVKAKPSISVDAPKPKKIKFSDDSFNDTEFLTADEAGEKIKDDEVEGEGEYSDSDSDSDSDEAPEEESTSQAKELIIKRQKEQKELELVQKREEKERRRKQDLLHSEQQKLKKQEQETKAEDGELPDFLPEDIFDSIDQEEEQDDEDIEQSTKGKHLKLSDFEDMDKRELAKQIKEEKLRQLKLKKRLSIKKGPVHVNVTSAAARQINKKLVPVAESKVVNSRSKWLKRKSLGKK</sequence>
<protein>
    <submittedName>
        <fullName evidence="2">Bud site selection protein 21</fullName>
    </submittedName>
</protein>
<evidence type="ECO:0000313" key="2">
    <source>
        <dbReference type="EMBL" id="CAH2353595.1"/>
    </source>
</evidence>
<name>A0A9P0QS49_9ASCO</name>
<feature type="compositionally biased region" description="Basic and acidic residues" evidence="1">
    <location>
        <begin position="80"/>
        <end position="127"/>
    </location>
</feature>
<proteinExistence type="predicted"/>
<comment type="caution">
    <text evidence="2">The sequence shown here is derived from an EMBL/GenBank/DDBJ whole genome shotgun (WGS) entry which is preliminary data.</text>
</comment>
<organism evidence="2 3">
    <name type="scientific">[Candida] railenensis</name>
    <dbReference type="NCBI Taxonomy" id="45579"/>
    <lineage>
        <taxon>Eukaryota</taxon>
        <taxon>Fungi</taxon>
        <taxon>Dikarya</taxon>
        <taxon>Ascomycota</taxon>
        <taxon>Saccharomycotina</taxon>
        <taxon>Pichiomycetes</taxon>
        <taxon>Debaryomycetaceae</taxon>
        <taxon>Kurtzmaniella</taxon>
    </lineage>
</organism>
<evidence type="ECO:0000256" key="1">
    <source>
        <dbReference type="SAM" id="MobiDB-lite"/>
    </source>
</evidence>
<dbReference type="InterPro" id="IPR013268">
    <property type="entry name" value="UTP16"/>
</dbReference>
<dbReference type="OrthoDB" id="4096107at2759"/>
<dbReference type="AlphaFoldDB" id="A0A9P0QS49"/>